<dbReference type="Proteomes" id="UP001221558">
    <property type="component" value="Chromosome"/>
</dbReference>
<evidence type="ECO:0000256" key="2">
    <source>
        <dbReference type="ARBA" id="ARBA00006555"/>
    </source>
</evidence>
<dbReference type="PANTHER" id="PTHR33446:SF2">
    <property type="entry name" value="PROTEIN TONB"/>
    <property type="match status" value="1"/>
</dbReference>
<evidence type="ECO:0000256" key="6">
    <source>
        <dbReference type="ARBA" id="ARBA00022692"/>
    </source>
</evidence>
<name>A0ABY7WJS0_9SPHI</name>
<comment type="similarity">
    <text evidence="2">Belongs to the TonB family.</text>
</comment>
<dbReference type="NCBIfam" id="TIGR01352">
    <property type="entry name" value="tonB_Cterm"/>
    <property type="match status" value="1"/>
</dbReference>
<accession>A0ABY7WJS0</accession>
<evidence type="ECO:0000256" key="1">
    <source>
        <dbReference type="ARBA" id="ARBA00004383"/>
    </source>
</evidence>
<keyword evidence="4" id="KW-1003">Cell membrane</keyword>
<protein>
    <submittedName>
        <fullName evidence="12">Energy transducer TonB</fullName>
    </submittedName>
</protein>
<evidence type="ECO:0000259" key="11">
    <source>
        <dbReference type="PROSITE" id="PS52015"/>
    </source>
</evidence>
<keyword evidence="5" id="KW-0997">Cell inner membrane</keyword>
<dbReference type="PROSITE" id="PS52015">
    <property type="entry name" value="TONB_CTD"/>
    <property type="match status" value="1"/>
</dbReference>
<evidence type="ECO:0000313" key="12">
    <source>
        <dbReference type="EMBL" id="WDF69827.1"/>
    </source>
</evidence>
<dbReference type="Pfam" id="PF03544">
    <property type="entry name" value="TonB_C"/>
    <property type="match status" value="1"/>
</dbReference>
<dbReference type="InterPro" id="IPR051045">
    <property type="entry name" value="TonB-dependent_transducer"/>
</dbReference>
<evidence type="ECO:0000256" key="8">
    <source>
        <dbReference type="ARBA" id="ARBA00022989"/>
    </source>
</evidence>
<dbReference type="SUPFAM" id="SSF74653">
    <property type="entry name" value="TolA/TonB C-terminal domain"/>
    <property type="match status" value="1"/>
</dbReference>
<dbReference type="InterPro" id="IPR006260">
    <property type="entry name" value="TonB/TolA_C"/>
</dbReference>
<evidence type="ECO:0000256" key="4">
    <source>
        <dbReference type="ARBA" id="ARBA00022475"/>
    </source>
</evidence>
<evidence type="ECO:0000256" key="5">
    <source>
        <dbReference type="ARBA" id="ARBA00022519"/>
    </source>
</evidence>
<dbReference type="Gene3D" id="3.30.1150.10">
    <property type="match status" value="1"/>
</dbReference>
<keyword evidence="3" id="KW-0813">Transport</keyword>
<feature type="domain" description="TonB C-terminal" evidence="11">
    <location>
        <begin position="200"/>
        <end position="290"/>
    </location>
</feature>
<keyword evidence="13" id="KW-1185">Reference proteome</keyword>
<evidence type="ECO:0000256" key="7">
    <source>
        <dbReference type="ARBA" id="ARBA00022927"/>
    </source>
</evidence>
<reference evidence="12 13" key="1">
    <citation type="submission" date="2023-02" db="EMBL/GenBank/DDBJ databases">
        <title>Genome sequence of Sphingobacterium sp. KACC 22765.</title>
        <authorList>
            <person name="Kim S."/>
            <person name="Heo J."/>
            <person name="Kwon S.-W."/>
        </authorList>
    </citation>
    <scope>NUCLEOTIDE SEQUENCE [LARGE SCALE GENOMIC DNA]</scope>
    <source>
        <strain evidence="12 13">KACC 22765</strain>
    </source>
</reference>
<keyword evidence="6" id="KW-0812">Transmembrane</keyword>
<keyword evidence="7" id="KW-0653">Protein transport</keyword>
<evidence type="ECO:0000313" key="13">
    <source>
        <dbReference type="Proteomes" id="UP001221558"/>
    </source>
</evidence>
<dbReference type="InterPro" id="IPR037682">
    <property type="entry name" value="TonB_C"/>
</dbReference>
<comment type="subcellular location">
    <subcellularLocation>
        <location evidence="1">Cell inner membrane</location>
        <topology evidence="1">Single-pass membrane protein</topology>
        <orientation evidence="1">Periplasmic side</orientation>
    </subcellularLocation>
</comment>
<feature type="region of interest" description="Disordered" evidence="10">
    <location>
        <begin position="158"/>
        <end position="182"/>
    </location>
</feature>
<evidence type="ECO:0000256" key="10">
    <source>
        <dbReference type="SAM" id="MobiDB-lite"/>
    </source>
</evidence>
<organism evidence="12 13">
    <name type="scientific">Sphingobacterium oryzagri</name>
    <dbReference type="NCBI Taxonomy" id="3025669"/>
    <lineage>
        <taxon>Bacteria</taxon>
        <taxon>Pseudomonadati</taxon>
        <taxon>Bacteroidota</taxon>
        <taxon>Sphingobacteriia</taxon>
        <taxon>Sphingobacteriales</taxon>
        <taxon>Sphingobacteriaceae</taxon>
        <taxon>Sphingobacterium</taxon>
    </lineage>
</organism>
<dbReference type="RefSeq" id="WP_274268539.1">
    <property type="nucleotide sequence ID" value="NZ_CP117880.1"/>
</dbReference>
<dbReference type="PANTHER" id="PTHR33446">
    <property type="entry name" value="PROTEIN TONB-RELATED"/>
    <property type="match status" value="1"/>
</dbReference>
<proteinExistence type="inferred from homology"/>
<sequence length="290" mass="32117">MWNNKLDIYEKEWLDVVFCARNRTYGAYDLRKNAASATNKALFIVTGVVALLIGGKITYDHMPKSVDPVTTYAEMPLVLTEEINIPEEKEEEIIIPQEKAVQKIAQDQPAIDLVRFVEPEVTDSRKVTEDVATQEDMKDKMTARISLKKVSGGSFIARGEFGPTNQEGNMTGNTSGELHGGVSNSDALFEQVEVMPEPPGGMSAFVQWVGKSYNYPDAALQQGIKGSVLVSFVVERDGSLTDLKIVRDLRYGTGEEALRVLRKAKKWSPGIQNGRKVRVSYTLPITLSTI</sequence>
<evidence type="ECO:0000256" key="9">
    <source>
        <dbReference type="ARBA" id="ARBA00023136"/>
    </source>
</evidence>
<dbReference type="EMBL" id="CP117880">
    <property type="protein sequence ID" value="WDF69827.1"/>
    <property type="molecule type" value="Genomic_DNA"/>
</dbReference>
<keyword evidence="8" id="KW-1133">Transmembrane helix</keyword>
<gene>
    <name evidence="12" type="ORF">PQ465_05485</name>
</gene>
<evidence type="ECO:0000256" key="3">
    <source>
        <dbReference type="ARBA" id="ARBA00022448"/>
    </source>
</evidence>
<keyword evidence="9" id="KW-0472">Membrane</keyword>
<feature type="compositionally biased region" description="Polar residues" evidence="10">
    <location>
        <begin position="163"/>
        <end position="182"/>
    </location>
</feature>